<keyword evidence="8" id="KW-0411">Iron-sulfur</keyword>
<dbReference type="GO" id="GO:0046872">
    <property type="term" value="F:metal ion binding"/>
    <property type="evidence" value="ECO:0007669"/>
    <property type="project" value="UniProtKB-KW"/>
</dbReference>
<keyword evidence="13" id="KW-1185">Reference proteome</keyword>
<feature type="domain" description="Rieske" evidence="11">
    <location>
        <begin position="72"/>
        <end position="177"/>
    </location>
</feature>
<reference evidence="12 13" key="1">
    <citation type="submission" date="2021-06" db="EMBL/GenBank/DDBJ databases">
        <title>Caerostris extrusa draft genome.</title>
        <authorList>
            <person name="Kono N."/>
            <person name="Arakawa K."/>
        </authorList>
    </citation>
    <scope>NUCLEOTIDE SEQUENCE [LARGE SCALE GENOMIC DNA]</scope>
</reference>
<evidence type="ECO:0000256" key="4">
    <source>
        <dbReference type="ARBA" id="ARBA00022723"/>
    </source>
</evidence>
<evidence type="ECO:0000313" key="13">
    <source>
        <dbReference type="Proteomes" id="UP001054945"/>
    </source>
</evidence>
<dbReference type="AlphaFoldDB" id="A0AAV4QDQ6"/>
<evidence type="ECO:0000256" key="7">
    <source>
        <dbReference type="ARBA" id="ARBA00023004"/>
    </source>
</evidence>
<keyword evidence="7" id="KW-0408">Iron</keyword>
<keyword evidence="2" id="KW-0812">Transmembrane</keyword>
<evidence type="ECO:0000313" key="12">
    <source>
        <dbReference type="EMBL" id="GIY06362.1"/>
    </source>
</evidence>
<dbReference type="EMBL" id="BPLR01005950">
    <property type="protein sequence ID" value="GIY06362.1"/>
    <property type="molecule type" value="Genomic_DNA"/>
</dbReference>
<dbReference type="InterPro" id="IPR050584">
    <property type="entry name" value="Cholesterol_7-desaturase"/>
</dbReference>
<organism evidence="12 13">
    <name type="scientific">Caerostris extrusa</name>
    <name type="common">Bark spider</name>
    <name type="synonym">Caerostris bankana</name>
    <dbReference type="NCBI Taxonomy" id="172846"/>
    <lineage>
        <taxon>Eukaryota</taxon>
        <taxon>Metazoa</taxon>
        <taxon>Ecdysozoa</taxon>
        <taxon>Arthropoda</taxon>
        <taxon>Chelicerata</taxon>
        <taxon>Arachnida</taxon>
        <taxon>Araneae</taxon>
        <taxon>Araneomorphae</taxon>
        <taxon>Entelegynae</taxon>
        <taxon>Araneoidea</taxon>
        <taxon>Araneidae</taxon>
        <taxon>Caerostris</taxon>
    </lineage>
</organism>
<evidence type="ECO:0000256" key="3">
    <source>
        <dbReference type="ARBA" id="ARBA00022714"/>
    </source>
</evidence>
<dbReference type="GO" id="GO:0051537">
    <property type="term" value="F:2 iron, 2 sulfur cluster binding"/>
    <property type="evidence" value="ECO:0007669"/>
    <property type="project" value="UniProtKB-KW"/>
</dbReference>
<evidence type="ECO:0000256" key="2">
    <source>
        <dbReference type="ARBA" id="ARBA00022692"/>
    </source>
</evidence>
<dbReference type="PANTHER" id="PTHR21266">
    <property type="entry name" value="IRON-SULFUR DOMAIN CONTAINING PROTEIN"/>
    <property type="match status" value="1"/>
</dbReference>
<dbReference type="InterPro" id="IPR017941">
    <property type="entry name" value="Rieske_2Fe-2S"/>
</dbReference>
<evidence type="ECO:0000256" key="10">
    <source>
        <dbReference type="SAM" id="MobiDB-lite"/>
    </source>
</evidence>
<dbReference type="PROSITE" id="PS51296">
    <property type="entry name" value="RIESKE"/>
    <property type="match status" value="1"/>
</dbReference>
<keyword evidence="4" id="KW-0479">Metal-binding</keyword>
<dbReference type="GO" id="GO:0016491">
    <property type="term" value="F:oxidoreductase activity"/>
    <property type="evidence" value="ECO:0007669"/>
    <property type="project" value="UniProtKB-KW"/>
</dbReference>
<evidence type="ECO:0000256" key="8">
    <source>
        <dbReference type="ARBA" id="ARBA00023014"/>
    </source>
</evidence>
<dbReference type="InterPro" id="IPR036922">
    <property type="entry name" value="Rieske_2Fe-2S_sf"/>
</dbReference>
<gene>
    <name evidence="12" type="primary">kshA</name>
    <name evidence="12" type="ORF">CEXT_603071</name>
</gene>
<keyword evidence="6" id="KW-0560">Oxidoreductase</keyword>
<feature type="region of interest" description="Disordered" evidence="10">
    <location>
        <begin position="32"/>
        <end position="67"/>
    </location>
</feature>
<dbReference type="GO" id="GO:0016020">
    <property type="term" value="C:membrane"/>
    <property type="evidence" value="ECO:0007669"/>
    <property type="project" value="UniProtKB-SubCell"/>
</dbReference>
<evidence type="ECO:0000256" key="5">
    <source>
        <dbReference type="ARBA" id="ARBA00022989"/>
    </source>
</evidence>
<dbReference type="GO" id="GO:0005737">
    <property type="term" value="C:cytoplasm"/>
    <property type="evidence" value="ECO:0007669"/>
    <property type="project" value="TreeGrafter"/>
</dbReference>
<evidence type="ECO:0000259" key="11">
    <source>
        <dbReference type="PROSITE" id="PS51296"/>
    </source>
</evidence>
<comment type="caution">
    <text evidence="12">The sequence shown here is derived from an EMBL/GenBank/DDBJ whole genome shotgun (WGS) entry which is preliminary data.</text>
</comment>
<evidence type="ECO:0000256" key="1">
    <source>
        <dbReference type="ARBA" id="ARBA00004370"/>
    </source>
</evidence>
<comment type="subcellular location">
    <subcellularLocation>
        <location evidence="1">Membrane</location>
    </subcellularLocation>
</comment>
<keyword evidence="9" id="KW-0472">Membrane</keyword>
<dbReference type="Proteomes" id="UP001054945">
    <property type="component" value="Unassembled WGS sequence"/>
</dbReference>
<keyword evidence="5" id="KW-1133">Transmembrane helix</keyword>
<dbReference type="PANTHER" id="PTHR21266:SF32">
    <property type="entry name" value="CHOLESTEROL 7-DESATURASE NVD"/>
    <property type="match status" value="1"/>
</dbReference>
<accession>A0AAV4QDQ6</accession>
<sequence length="203" mass="22555">MWLLEKTSHRLMVNEPVDVTLVPIHRIESSERRVLPSEKPSQDSKNRIRPHGQDRLKQGDPGSVPPVFPNGWIPIVESSEGSKRAAVVSVTALGQRFCVFRGELGEAYVLDAYCPHLGADLSAGGTVEGDCIECPFHGWQFSGKDGACKKIPYSCKVPDVARTKKWLSCEVNAFIFVWFHAENEDPYWGDAPCGPSPHRKVDL</sequence>
<keyword evidence="3" id="KW-0001">2Fe-2S</keyword>
<dbReference type="SUPFAM" id="SSF50022">
    <property type="entry name" value="ISP domain"/>
    <property type="match status" value="1"/>
</dbReference>
<dbReference type="Gene3D" id="2.102.10.10">
    <property type="entry name" value="Rieske [2Fe-2S] iron-sulphur domain"/>
    <property type="match status" value="1"/>
</dbReference>
<name>A0AAV4QDQ6_CAEEX</name>
<dbReference type="Pfam" id="PF00355">
    <property type="entry name" value="Rieske"/>
    <property type="match status" value="1"/>
</dbReference>
<evidence type="ECO:0000256" key="9">
    <source>
        <dbReference type="ARBA" id="ARBA00023136"/>
    </source>
</evidence>
<feature type="compositionally biased region" description="Basic and acidic residues" evidence="10">
    <location>
        <begin position="32"/>
        <end position="58"/>
    </location>
</feature>
<proteinExistence type="predicted"/>
<protein>
    <submittedName>
        <fullName evidence="12">3-ketosteroid-9-alpha-monooxygenase, oxygenase component</fullName>
    </submittedName>
</protein>
<evidence type="ECO:0000256" key="6">
    <source>
        <dbReference type="ARBA" id="ARBA00023002"/>
    </source>
</evidence>